<dbReference type="GO" id="GO:0046872">
    <property type="term" value="F:metal ion binding"/>
    <property type="evidence" value="ECO:0007669"/>
    <property type="project" value="UniProtKB-KW"/>
</dbReference>
<dbReference type="Gene3D" id="3.20.20.20">
    <property type="entry name" value="Dihydropteroate synthase-like"/>
    <property type="match status" value="1"/>
</dbReference>
<dbReference type="SUPFAM" id="SSF51717">
    <property type="entry name" value="Dihydropteroate synthetase-like"/>
    <property type="match status" value="1"/>
</dbReference>
<comment type="function">
    <text evidence="12">Catalyzes the condensation of para-aminobenzoate (pABA) with 6-hydroxymethyl-7,8-dihydropterin diphosphate (DHPt-PP) to form 7,8-dihydropteroate (H2Pte), the immediate precursor of folate derivatives.</text>
</comment>
<keyword evidence="7" id="KW-0808">Transferase</keyword>
<comment type="cofactor">
    <cofactor evidence="2">
        <name>Mg(2+)</name>
        <dbReference type="ChEBI" id="CHEBI:18420"/>
    </cofactor>
</comment>
<dbReference type="PANTHER" id="PTHR20941:SF1">
    <property type="entry name" value="FOLIC ACID SYNTHESIS PROTEIN FOL1"/>
    <property type="match status" value="1"/>
</dbReference>
<comment type="similarity">
    <text evidence="4">Belongs to the DHPS family.</text>
</comment>
<sequence length="398" mass="44402">MIKINNREQLIEEMRKLGADEPGIRLMAPKAETILIKIQNLSLKAANLIKQEMLSKGGDAVLHKDVSMLTKETSDVLLIGTRRQYWEIIRKLKVQPFGLKQVGREIESVLYSEDVSNRERTLHSKGIDLTIGRHTLVMGILNVTPDSFSDGGKYNQLAIALEHAKKMIADGADIIDVGGESTRPGHQEISVEEELERVIPVIRALAKEIKVPISVDTYKAEVAQQAIEAGAHIINDVWGFKKDPNMAKVVAEYQVPVILMHNRMNMEYDSLMDDIIADLRESIQIAITAGVKADQIILDPGIGFAKTYQDNLQVMNRLDEIVALGYPVLLGTSRKSIIGNTLHLPVDERLEGTAATVAMGIVKGCKIMRVHDVKEMKRVCKMMDAMIYMEGNSRWRNG</sequence>
<dbReference type="GO" id="GO:0004156">
    <property type="term" value="F:dihydropteroate synthase activity"/>
    <property type="evidence" value="ECO:0007669"/>
    <property type="project" value="UniProtKB-EC"/>
</dbReference>
<evidence type="ECO:0000313" key="14">
    <source>
        <dbReference type="EMBL" id="KXG45106.1"/>
    </source>
</evidence>
<evidence type="ECO:0000256" key="4">
    <source>
        <dbReference type="ARBA" id="ARBA00009503"/>
    </source>
</evidence>
<dbReference type="Pfam" id="PF00809">
    <property type="entry name" value="Pterin_bind"/>
    <property type="match status" value="1"/>
</dbReference>
<keyword evidence="15" id="KW-1185">Reference proteome</keyword>
<dbReference type="STRING" id="1413211.U473_13180"/>
<dbReference type="GO" id="GO:0005829">
    <property type="term" value="C:cytosol"/>
    <property type="evidence" value="ECO:0007669"/>
    <property type="project" value="TreeGrafter"/>
</dbReference>
<dbReference type="PANTHER" id="PTHR20941">
    <property type="entry name" value="FOLATE SYNTHESIS PROTEINS"/>
    <property type="match status" value="1"/>
</dbReference>
<gene>
    <name evidence="14" type="ORF">U473_13180</name>
</gene>
<dbReference type="EMBL" id="LSKU01000001">
    <property type="protein sequence ID" value="KXG45106.1"/>
    <property type="molecule type" value="Genomic_DNA"/>
</dbReference>
<evidence type="ECO:0000256" key="1">
    <source>
        <dbReference type="ARBA" id="ARBA00000012"/>
    </source>
</evidence>
<dbReference type="GO" id="GO:0046656">
    <property type="term" value="P:folic acid biosynthetic process"/>
    <property type="evidence" value="ECO:0007669"/>
    <property type="project" value="UniProtKB-KW"/>
</dbReference>
<dbReference type="PROSITE" id="PS50972">
    <property type="entry name" value="PTERIN_BINDING"/>
    <property type="match status" value="1"/>
</dbReference>
<reference evidence="14 15" key="1">
    <citation type="submission" date="2016-02" db="EMBL/GenBank/DDBJ databases">
        <title>Draft Genome for Tepidibacillus decaturensis nov. sp. Strain Z9, an Anaerobic, Moderately Thermophilic and Heterotrophic Bacterium from Deep Subsurface of the Illinois Basin, USA.</title>
        <authorList>
            <person name="Dong Y."/>
            <person name="Chang J.Y."/>
            <person name="Sanford R."/>
            <person name="Fouke B.W."/>
        </authorList>
    </citation>
    <scope>NUCLEOTIDE SEQUENCE [LARGE SCALE GENOMIC DNA]</scope>
    <source>
        <strain evidence="14 15">Z9</strain>
    </source>
</reference>
<dbReference type="InterPro" id="IPR045031">
    <property type="entry name" value="DHP_synth-like"/>
</dbReference>
<protein>
    <recommendedName>
        <fullName evidence="6">Dihydropteroate synthase</fullName>
        <ecNumber evidence="5">2.5.1.15</ecNumber>
    </recommendedName>
    <alternativeName>
        <fullName evidence="11">Dihydropteroate pyrophosphorylase</fullName>
    </alternativeName>
</protein>
<name>A0A135L814_9BACI</name>
<dbReference type="InterPro" id="IPR000489">
    <property type="entry name" value="Pterin-binding_dom"/>
</dbReference>
<evidence type="ECO:0000256" key="2">
    <source>
        <dbReference type="ARBA" id="ARBA00001946"/>
    </source>
</evidence>
<organism evidence="14 15">
    <name type="scientific">Tepidibacillus decaturensis</name>
    <dbReference type="NCBI Taxonomy" id="1413211"/>
    <lineage>
        <taxon>Bacteria</taxon>
        <taxon>Bacillati</taxon>
        <taxon>Bacillota</taxon>
        <taxon>Bacilli</taxon>
        <taxon>Bacillales</taxon>
        <taxon>Bacillaceae</taxon>
        <taxon>Tepidibacillus</taxon>
    </lineage>
</organism>
<comment type="catalytic activity">
    <reaction evidence="1">
        <text>(7,8-dihydropterin-6-yl)methyl diphosphate + 4-aminobenzoate = 7,8-dihydropteroate + diphosphate</text>
        <dbReference type="Rhea" id="RHEA:19949"/>
        <dbReference type="ChEBI" id="CHEBI:17836"/>
        <dbReference type="ChEBI" id="CHEBI:17839"/>
        <dbReference type="ChEBI" id="CHEBI:33019"/>
        <dbReference type="ChEBI" id="CHEBI:72950"/>
        <dbReference type="EC" id="2.5.1.15"/>
    </reaction>
</comment>
<dbReference type="OrthoDB" id="9811744at2"/>
<evidence type="ECO:0000256" key="8">
    <source>
        <dbReference type="ARBA" id="ARBA00022723"/>
    </source>
</evidence>
<dbReference type="NCBIfam" id="TIGR01496">
    <property type="entry name" value="DHPS"/>
    <property type="match status" value="1"/>
</dbReference>
<proteinExistence type="inferred from homology"/>
<keyword evidence="8" id="KW-0479">Metal-binding</keyword>
<keyword evidence="9" id="KW-0460">Magnesium</keyword>
<evidence type="ECO:0000256" key="5">
    <source>
        <dbReference type="ARBA" id="ARBA00012458"/>
    </source>
</evidence>
<dbReference type="Proteomes" id="UP000070352">
    <property type="component" value="Unassembled WGS sequence"/>
</dbReference>
<evidence type="ECO:0000256" key="9">
    <source>
        <dbReference type="ARBA" id="ARBA00022842"/>
    </source>
</evidence>
<comment type="caution">
    <text evidence="14">The sequence shown here is derived from an EMBL/GenBank/DDBJ whole genome shotgun (WGS) entry which is preliminary data.</text>
</comment>
<accession>A0A135L814</accession>
<evidence type="ECO:0000256" key="6">
    <source>
        <dbReference type="ARBA" id="ARBA00016919"/>
    </source>
</evidence>
<dbReference type="UniPathway" id="UPA00077">
    <property type="reaction ID" value="UER00156"/>
</dbReference>
<evidence type="ECO:0000313" key="15">
    <source>
        <dbReference type="Proteomes" id="UP000070352"/>
    </source>
</evidence>
<comment type="pathway">
    <text evidence="3">Cofactor biosynthesis; tetrahydrofolate biosynthesis; 7,8-dihydrofolate from 2-amino-4-hydroxy-6-hydroxymethyl-7,8-dihydropteridine diphosphate and 4-aminobenzoate: step 1/2.</text>
</comment>
<evidence type="ECO:0000256" key="10">
    <source>
        <dbReference type="ARBA" id="ARBA00022909"/>
    </source>
</evidence>
<dbReference type="PROSITE" id="PS00793">
    <property type="entry name" value="DHPS_2"/>
    <property type="match status" value="1"/>
</dbReference>
<feature type="domain" description="Pterin-binding" evidence="13">
    <location>
        <begin position="135"/>
        <end position="381"/>
    </location>
</feature>
<dbReference type="InterPro" id="IPR006390">
    <property type="entry name" value="DHP_synth_dom"/>
</dbReference>
<keyword evidence="10" id="KW-0289">Folate biosynthesis</keyword>
<dbReference type="InterPro" id="IPR011005">
    <property type="entry name" value="Dihydropteroate_synth-like_sf"/>
</dbReference>
<dbReference type="FunFam" id="3.20.20.20:FF:000006">
    <property type="entry name" value="Dihydropteroate synthase"/>
    <property type="match status" value="1"/>
</dbReference>
<evidence type="ECO:0000259" key="13">
    <source>
        <dbReference type="PROSITE" id="PS50972"/>
    </source>
</evidence>
<evidence type="ECO:0000256" key="7">
    <source>
        <dbReference type="ARBA" id="ARBA00022679"/>
    </source>
</evidence>
<dbReference type="CDD" id="cd00739">
    <property type="entry name" value="DHPS"/>
    <property type="match status" value="1"/>
</dbReference>
<evidence type="ECO:0000256" key="12">
    <source>
        <dbReference type="ARBA" id="ARBA00053449"/>
    </source>
</evidence>
<evidence type="ECO:0000256" key="3">
    <source>
        <dbReference type="ARBA" id="ARBA00004763"/>
    </source>
</evidence>
<dbReference type="EC" id="2.5.1.15" evidence="5"/>
<dbReference type="GO" id="GO:0046654">
    <property type="term" value="P:tetrahydrofolate biosynthetic process"/>
    <property type="evidence" value="ECO:0007669"/>
    <property type="project" value="UniProtKB-UniPathway"/>
</dbReference>
<dbReference type="AlphaFoldDB" id="A0A135L814"/>
<dbReference type="PROSITE" id="PS00792">
    <property type="entry name" value="DHPS_1"/>
    <property type="match status" value="1"/>
</dbReference>
<evidence type="ECO:0000256" key="11">
    <source>
        <dbReference type="ARBA" id="ARBA00030193"/>
    </source>
</evidence>